<dbReference type="AlphaFoldDB" id="A0A1X6NJL9"/>
<evidence type="ECO:0000256" key="1">
    <source>
        <dbReference type="SAM" id="MobiDB-lite"/>
    </source>
</evidence>
<protein>
    <submittedName>
        <fullName evidence="2">Uncharacterized protein</fullName>
    </submittedName>
</protein>
<evidence type="ECO:0000313" key="2">
    <source>
        <dbReference type="EMBL" id="OSX68752.1"/>
    </source>
</evidence>
<evidence type="ECO:0000313" key="3">
    <source>
        <dbReference type="Proteomes" id="UP000218209"/>
    </source>
</evidence>
<gene>
    <name evidence="2" type="ORF">BU14_2290s0001</name>
</gene>
<feature type="region of interest" description="Disordered" evidence="1">
    <location>
        <begin position="107"/>
        <end position="131"/>
    </location>
</feature>
<proteinExistence type="predicted"/>
<name>A0A1X6NJL9_PORUM</name>
<dbReference type="Proteomes" id="UP000218209">
    <property type="component" value="Unassembled WGS sequence"/>
</dbReference>
<feature type="region of interest" description="Disordered" evidence="1">
    <location>
        <begin position="56"/>
        <end position="84"/>
    </location>
</feature>
<organism evidence="2 3">
    <name type="scientific">Porphyra umbilicalis</name>
    <name type="common">Purple laver</name>
    <name type="synonym">Red alga</name>
    <dbReference type="NCBI Taxonomy" id="2786"/>
    <lineage>
        <taxon>Eukaryota</taxon>
        <taxon>Rhodophyta</taxon>
        <taxon>Bangiophyceae</taxon>
        <taxon>Bangiales</taxon>
        <taxon>Bangiaceae</taxon>
        <taxon>Porphyra</taxon>
    </lineage>
</organism>
<reference evidence="2 3" key="1">
    <citation type="submission" date="2017-03" db="EMBL/GenBank/DDBJ databases">
        <title>WGS assembly of Porphyra umbilicalis.</title>
        <authorList>
            <person name="Brawley S.H."/>
            <person name="Blouin N.A."/>
            <person name="Ficko-Blean E."/>
            <person name="Wheeler G.L."/>
            <person name="Lohr M."/>
            <person name="Goodson H.V."/>
            <person name="Jenkins J.W."/>
            <person name="Blaby-Haas C.E."/>
            <person name="Helliwell K.E."/>
            <person name="Chan C."/>
            <person name="Marriage T."/>
            <person name="Bhattacharya D."/>
            <person name="Klein A.S."/>
            <person name="Badis Y."/>
            <person name="Brodie J."/>
            <person name="Cao Y."/>
            <person name="Collen J."/>
            <person name="Dittami S.M."/>
            <person name="Gachon C.M."/>
            <person name="Green B.R."/>
            <person name="Karpowicz S."/>
            <person name="Kim J.W."/>
            <person name="Kudahl U."/>
            <person name="Lin S."/>
            <person name="Michel G."/>
            <person name="Mittag M."/>
            <person name="Olson B.J."/>
            <person name="Pangilinan J."/>
            <person name="Peng Y."/>
            <person name="Qiu H."/>
            <person name="Shu S."/>
            <person name="Singer J.T."/>
            <person name="Smith A.G."/>
            <person name="Sprecher B.N."/>
            <person name="Wagner V."/>
            <person name="Wang W."/>
            <person name="Wang Z.-Y."/>
            <person name="Yan J."/>
            <person name="Yarish C."/>
            <person name="Zoeuner-Riek S."/>
            <person name="Zhuang Y."/>
            <person name="Zou Y."/>
            <person name="Lindquist E.A."/>
            <person name="Grimwood J."/>
            <person name="Barry K."/>
            <person name="Rokhsar D.S."/>
            <person name="Schmutz J."/>
            <person name="Stiller J.W."/>
            <person name="Grossman A.R."/>
            <person name="Prochnik S.E."/>
        </authorList>
    </citation>
    <scope>NUCLEOTIDE SEQUENCE [LARGE SCALE GENOMIC DNA]</scope>
    <source>
        <strain evidence="2">4086291</strain>
    </source>
</reference>
<sequence length="224" mass="21860">MATRRSRSACRPVATPFHHAAAMRVMTSPTRPPHPTMALPVSAFLPPPALAVAPTRRALPPGGGPPPRRHGAPAMAAGRSDGAATSLLDGEGPIGRRGRLAAAAAKAAPKKAKKIKAPKASKAPKAATLRPPPAGAVAAAAAAPPTIKVCTGRTCRRDGGSAEVLAALRAAAAGSGVAVRGGGCMGFCTGTGTAVQAGARWLPAVGVGEVGEVLAGVRAGVGAG</sequence>
<accession>A0A1X6NJL9</accession>
<keyword evidence="3" id="KW-1185">Reference proteome</keyword>
<dbReference type="EMBL" id="KV920123">
    <property type="protein sequence ID" value="OSX68752.1"/>
    <property type="molecule type" value="Genomic_DNA"/>
</dbReference>
<feature type="compositionally biased region" description="Basic residues" evidence="1">
    <location>
        <begin position="108"/>
        <end position="119"/>
    </location>
</feature>